<reference evidence="1" key="1">
    <citation type="submission" date="2022-02" db="EMBL/GenBank/DDBJ databases">
        <title>Halalkalibacter sp. nov. isolated from Lonar Lake, India.</title>
        <authorList>
            <person name="Joshi A."/>
            <person name="Thite S."/>
            <person name="Lodha T."/>
        </authorList>
    </citation>
    <scope>NUCLEOTIDE SEQUENCE</scope>
    <source>
        <strain evidence="1">MEB205</strain>
    </source>
</reference>
<sequence length="340" mass="40385">MNNFEENKHYDPFERMRFTYDVCFLCGTSLNDANNSEEHVFPKWLLDNYNLWDEKITLLNGTKIPYRLLKIPCCTECNNNNLSYVENTIKRGLDEGYKSFSQLDKKVVFQWISKVFYGLIFKELSLAHDRSNPSIGTITTPELLEEYKMTHTFLQSVRYPTEFKEFQPWSIHILEGQESENQKIFNYVDGLNTLTFSINLGKVIIIAHLQDNGIHQVEKEDYFNKLQGSKLHNIQFLEIATKSAYSNYLLRHSPNYMLQIPNDENEPLRIYSLSKSYYFDEWDEFEYAKIFHHYLSQFYEIDFESVYSVKNQKCVSFIRNEDGSFHDIPVDAKITFKKYE</sequence>
<dbReference type="EMBL" id="JAKRYL010000006">
    <property type="protein sequence ID" value="MCL7747045.1"/>
    <property type="molecule type" value="Genomic_DNA"/>
</dbReference>
<evidence type="ECO:0000313" key="2">
    <source>
        <dbReference type="Proteomes" id="UP001139150"/>
    </source>
</evidence>
<dbReference type="RefSeq" id="WP_250095946.1">
    <property type="nucleotide sequence ID" value="NZ_JAKRYL010000006.1"/>
</dbReference>
<evidence type="ECO:0008006" key="3">
    <source>
        <dbReference type="Google" id="ProtNLM"/>
    </source>
</evidence>
<gene>
    <name evidence="1" type="ORF">MF646_07900</name>
</gene>
<protein>
    <recommendedName>
        <fullName evidence="3">HNH endonuclease</fullName>
    </recommendedName>
</protein>
<dbReference type="AlphaFoldDB" id="A0A9X2CRV2"/>
<keyword evidence="2" id="KW-1185">Reference proteome</keyword>
<organism evidence="1 2">
    <name type="scientific">Halalkalibacter alkaliphilus</name>
    <dbReference type="NCBI Taxonomy" id="2917993"/>
    <lineage>
        <taxon>Bacteria</taxon>
        <taxon>Bacillati</taxon>
        <taxon>Bacillota</taxon>
        <taxon>Bacilli</taxon>
        <taxon>Bacillales</taxon>
        <taxon>Bacillaceae</taxon>
        <taxon>Halalkalibacter</taxon>
    </lineage>
</organism>
<name>A0A9X2CRV2_9BACI</name>
<comment type="caution">
    <text evidence="1">The sequence shown here is derived from an EMBL/GenBank/DDBJ whole genome shotgun (WGS) entry which is preliminary data.</text>
</comment>
<dbReference type="Proteomes" id="UP001139150">
    <property type="component" value="Unassembled WGS sequence"/>
</dbReference>
<evidence type="ECO:0000313" key="1">
    <source>
        <dbReference type="EMBL" id="MCL7747045.1"/>
    </source>
</evidence>
<accession>A0A9X2CRV2</accession>
<proteinExistence type="predicted"/>